<dbReference type="GO" id="GO:0090110">
    <property type="term" value="P:COPII-coated vesicle cargo loading"/>
    <property type="evidence" value="ECO:0007669"/>
    <property type="project" value="TreeGrafter"/>
</dbReference>
<name>A0A8S9MZG2_BRACR</name>
<evidence type="ECO:0000313" key="13">
    <source>
        <dbReference type="EMBL" id="KAF3486832.1"/>
    </source>
</evidence>
<comment type="subcellular location">
    <subcellularLocation>
        <location evidence="6">Cytoplasmic vesicle</location>
        <location evidence="6">COPII-coated vesicle membrane</location>
        <topology evidence="6">Peripheral membrane protein</topology>
        <orientation evidence="6">Cytoplasmic side</orientation>
    </subcellularLocation>
    <subcellularLocation>
        <location evidence="6">Endoplasmic reticulum membrane</location>
        <topology evidence="6">Peripheral membrane protein</topology>
        <orientation evidence="6">Cytoplasmic side</orientation>
    </subcellularLocation>
    <subcellularLocation>
        <location evidence="1">Golgi apparatus membrane</location>
        <topology evidence="1">Peripheral membrane protein</topology>
        <orientation evidence="1">Cytoplasmic side</orientation>
    </subcellularLocation>
</comment>
<reference evidence="13" key="1">
    <citation type="submission" date="2019-12" db="EMBL/GenBank/DDBJ databases">
        <title>Genome sequencing and annotation of Brassica cretica.</title>
        <authorList>
            <person name="Studholme D.J."/>
            <person name="Sarris P."/>
        </authorList>
    </citation>
    <scope>NUCLEOTIDE SEQUENCE</scope>
    <source>
        <strain evidence="13">PFS-109/04</strain>
        <tissue evidence="13">Leaf</tissue>
    </source>
</reference>
<keyword evidence="6" id="KW-0931">ER-Golgi transport</keyword>
<dbReference type="InterPro" id="IPR036180">
    <property type="entry name" value="Gelsolin-like_dom_sf"/>
</dbReference>
<dbReference type="GO" id="GO:0070971">
    <property type="term" value="C:endoplasmic reticulum exit site"/>
    <property type="evidence" value="ECO:0007669"/>
    <property type="project" value="TreeGrafter"/>
</dbReference>
<dbReference type="Gene3D" id="3.40.50.410">
    <property type="entry name" value="von Willebrand factor, type A domain"/>
    <property type="match status" value="1"/>
</dbReference>
<organism evidence="13 14">
    <name type="scientific">Brassica cretica</name>
    <name type="common">Mustard</name>
    <dbReference type="NCBI Taxonomy" id="69181"/>
    <lineage>
        <taxon>Eukaryota</taxon>
        <taxon>Viridiplantae</taxon>
        <taxon>Streptophyta</taxon>
        <taxon>Embryophyta</taxon>
        <taxon>Tracheophyta</taxon>
        <taxon>Spermatophyta</taxon>
        <taxon>Magnoliopsida</taxon>
        <taxon>eudicotyledons</taxon>
        <taxon>Gunneridae</taxon>
        <taxon>Pentapetalae</taxon>
        <taxon>rosids</taxon>
        <taxon>malvids</taxon>
        <taxon>Brassicales</taxon>
        <taxon>Brassicaceae</taxon>
        <taxon>Brassiceae</taxon>
        <taxon>Brassica</taxon>
    </lineage>
</organism>
<feature type="domain" description="Sec23/Sec24 helical" evidence="11">
    <location>
        <begin position="414"/>
        <end position="512"/>
    </location>
</feature>
<keyword evidence="6" id="KW-0479">Metal-binding</keyword>
<dbReference type="InterPro" id="IPR007123">
    <property type="entry name" value="Gelsolin-like_dom"/>
</dbReference>
<feature type="compositionally biased region" description="Low complexity" evidence="8">
    <location>
        <begin position="146"/>
        <end position="161"/>
    </location>
</feature>
<comment type="caution">
    <text evidence="13">The sequence shown here is derived from an EMBL/GenBank/DDBJ whole genome shotgun (WGS) entry which is preliminary data.</text>
</comment>
<dbReference type="GO" id="GO:0030127">
    <property type="term" value="C:COPII vesicle coat"/>
    <property type="evidence" value="ECO:0007669"/>
    <property type="project" value="InterPro"/>
</dbReference>
<keyword evidence="6" id="KW-0862">Zinc</keyword>
<keyword evidence="6" id="KW-0472">Membrane</keyword>
<sequence length="772" mass="86288">MCTYLYVQLQFFPKNEKYVSLFTGAEDSEVVEKRSKMRKQIKANIIVAAASGKELEETGSEDDGLLDLSDDDFFDKGSSSDEADADDELTDKSTKEAASSRPTSGMSSDERNQKQNSARALMPPPQARFGSNSRKNSSMQRNEMPSSSRNTSNRRSESSYNARAAPATSYNARAATATSYGARIMVFTSGPATRGPGIVVSSDLNHSIRTHRDIITAQVPYFDRSCKFYKRIAKRLCDSPAALDLFACSLDQVGAAELRYAVEMSGGFLLLGETFESDQFKKCLRHIFSRDGDGNLNMCFDVTLEVVTTKDIKICGALGPVVSLRRKNDIVSDTEIGEGGTYTWKTSTATNKTCVSFFFQVSNEQNRKPKPGSAFFIQFITRYRYGNGGVKKRVTTVARRWVVGKSPEISSGFDQETAVSVMARLAINRAEECYARDVIRWLDDGLIRFASRFGDYIQEDPSSFRLTPNFSLYPQFMFYLRRSQFLDVFNNSPDETGFFRLMLNREGVVNSIIMIQPTLLRYSFDGPPVPVLLDIRSVTPDAILLFDSYFYVVIHHGLKIAQWRKQEYHKDSNHETFRNLLEAPEMDVVQLVSDRIPMPRIVRCDQHGSQARFLLAKLNPSVTQKTDHTGGSDVVLTDDLCLEDFLADLQSLASDKNSIVEKAVDQIRKLEGLKKELERQKNVLEAKSAREHDGMNGTKVRFNVQEPLSGIDSVVEVLQCLKSMGTNLNAVQANFSPHEFSATMNIETQAPSVAALSPELAVTFTIPESRAT</sequence>
<dbReference type="GO" id="GO:0005789">
    <property type="term" value="C:endoplasmic reticulum membrane"/>
    <property type="evidence" value="ECO:0007669"/>
    <property type="project" value="UniProtKB-SubCell"/>
</dbReference>
<keyword evidence="6" id="KW-0653">Protein transport</keyword>
<feature type="domain" description="Sec23/Sec24 beta-sandwich" evidence="12">
    <location>
        <begin position="300"/>
        <end position="402"/>
    </location>
</feature>
<evidence type="ECO:0000256" key="6">
    <source>
        <dbReference type="RuleBase" id="RU365030"/>
    </source>
</evidence>
<feature type="domain" description="Sec23/Sec24 trunk" evidence="10">
    <location>
        <begin position="165"/>
        <end position="287"/>
    </location>
</feature>
<dbReference type="InterPro" id="IPR036465">
    <property type="entry name" value="vWFA_dom_sf"/>
</dbReference>
<dbReference type="SUPFAM" id="SSF81811">
    <property type="entry name" value="Helical domain of Sec23/24"/>
    <property type="match status" value="1"/>
</dbReference>
<dbReference type="Gene3D" id="2.60.40.1670">
    <property type="entry name" value="beta-sandwich domain of Sec23/24"/>
    <property type="match status" value="1"/>
</dbReference>
<dbReference type="GO" id="GO:0005096">
    <property type="term" value="F:GTPase activator activity"/>
    <property type="evidence" value="ECO:0007669"/>
    <property type="project" value="TreeGrafter"/>
</dbReference>
<dbReference type="GO" id="GO:0046872">
    <property type="term" value="F:metal ion binding"/>
    <property type="evidence" value="ECO:0007669"/>
    <property type="project" value="UniProtKB-KW"/>
</dbReference>
<dbReference type="Proteomes" id="UP000712600">
    <property type="component" value="Unassembled WGS sequence"/>
</dbReference>
<dbReference type="AlphaFoldDB" id="A0A8S9MZG2"/>
<evidence type="ECO:0000256" key="1">
    <source>
        <dbReference type="ARBA" id="ARBA00004255"/>
    </source>
</evidence>
<dbReference type="Pfam" id="PF04811">
    <property type="entry name" value="Sec23_trunk"/>
    <property type="match status" value="1"/>
</dbReference>
<dbReference type="FunFam" id="2.60.40.1670:FF:000010">
    <property type="entry name" value="Protein transport protein SEC23"/>
    <property type="match status" value="1"/>
</dbReference>
<feature type="compositionally biased region" description="Acidic residues" evidence="8">
    <location>
        <begin position="57"/>
        <end position="73"/>
    </location>
</feature>
<dbReference type="EMBL" id="QGKX02002183">
    <property type="protein sequence ID" value="KAF3486832.1"/>
    <property type="molecule type" value="Genomic_DNA"/>
</dbReference>
<protein>
    <recommendedName>
        <fullName evidence="3 6">Protein transport protein SEC23</fullName>
    </recommendedName>
</protein>
<dbReference type="InterPro" id="IPR029006">
    <property type="entry name" value="ADF-H/Gelsolin-like_dom_sf"/>
</dbReference>
<keyword evidence="6" id="KW-0813">Transport</keyword>
<dbReference type="SUPFAM" id="SSF81995">
    <property type="entry name" value="beta-sandwich domain of Sec23/24"/>
    <property type="match status" value="1"/>
</dbReference>
<evidence type="ECO:0000259" key="10">
    <source>
        <dbReference type="Pfam" id="PF04811"/>
    </source>
</evidence>
<feature type="compositionally biased region" description="Polar residues" evidence="8">
    <location>
        <begin position="96"/>
        <end position="107"/>
    </location>
</feature>
<feature type="coiled-coil region" evidence="7">
    <location>
        <begin position="660"/>
        <end position="690"/>
    </location>
</feature>
<dbReference type="Gene3D" id="3.40.20.10">
    <property type="entry name" value="Severin"/>
    <property type="match status" value="1"/>
</dbReference>
<feature type="compositionally biased region" description="Polar residues" evidence="8">
    <location>
        <begin position="129"/>
        <end position="145"/>
    </location>
</feature>
<evidence type="ECO:0000256" key="2">
    <source>
        <dbReference type="ARBA" id="ARBA00009210"/>
    </source>
</evidence>
<dbReference type="InterPro" id="IPR006900">
    <property type="entry name" value="Sec23/24_helical_dom"/>
</dbReference>
<feature type="domain" description="Gelsolin-like" evidence="9">
    <location>
        <begin position="528"/>
        <end position="614"/>
    </location>
</feature>
<evidence type="ECO:0000259" key="11">
    <source>
        <dbReference type="Pfam" id="PF04815"/>
    </source>
</evidence>
<evidence type="ECO:0000259" key="9">
    <source>
        <dbReference type="Pfam" id="PF00626"/>
    </source>
</evidence>
<comment type="function">
    <text evidence="5 6">Component of the coat protein complex II (COPII) which promotes the formation of transport vesicles from the endoplasmic reticulum (ER). The coat has two main functions, the physical deformation of the endoplasmic reticulum membrane into vesicles and the selection of cargo molecules.</text>
</comment>
<dbReference type="Pfam" id="PF00626">
    <property type="entry name" value="Gelsolin"/>
    <property type="match status" value="1"/>
</dbReference>
<dbReference type="GO" id="GO:0006886">
    <property type="term" value="P:intracellular protein transport"/>
    <property type="evidence" value="ECO:0007669"/>
    <property type="project" value="InterPro"/>
</dbReference>
<dbReference type="InterPro" id="IPR037364">
    <property type="entry name" value="Sec23"/>
</dbReference>
<dbReference type="Pfam" id="PF04815">
    <property type="entry name" value="Sec23_helical"/>
    <property type="match status" value="1"/>
</dbReference>
<dbReference type="SUPFAM" id="SSF53300">
    <property type="entry name" value="vWA-like"/>
    <property type="match status" value="1"/>
</dbReference>
<dbReference type="GO" id="GO:0000139">
    <property type="term" value="C:Golgi membrane"/>
    <property type="evidence" value="ECO:0007669"/>
    <property type="project" value="UniProtKB-SubCell"/>
</dbReference>
<keyword evidence="7" id="KW-0175">Coiled coil</keyword>
<dbReference type="PANTHER" id="PTHR11141">
    <property type="entry name" value="PROTEIN TRANSPORT PROTEIN SEC23"/>
    <property type="match status" value="1"/>
</dbReference>
<dbReference type="PANTHER" id="PTHR11141:SF22">
    <property type="entry name" value="PROTEIN TRANSPORT PROTEIN SEC23 G"/>
    <property type="match status" value="1"/>
</dbReference>
<dbReference type="CDD" id="cd11287">
    <property type="entry name" value="Sec23_C"/>
    <property type="match status" value="1"/>
</dbReference>
<comment type="similarity">
    <text evidence="2 6">Belongs to the SEC23/SEC24 family. SEC23 subfamily.</text>
</comment>
<dbReference type="InterPro" id="IPR006896">
    <property type="entry name" value="Sec23/24_trunk_dom"/>
</dbReference>
<keyword evidence="6" id="KW-0963">Cytoplasm</keyword>
<proteinExistence type="inferred from homology"/>
<evidence type="ECO:0000259" key="12">
    <source>
        <dbReference type="Pfam" id="PF08033"/>
    </source>
</evidence>
<evidence type="ECO:0000256" key="5">
    <source>
        <dbReference type="ARBA" id="ARBA00025471"/>
    </source>
</evidence>
<keyword evidence="4" id="KW-0333">Golgi apparatus</keyword>
<dbReference type="Gene3D" id="1.20.120.730">
    <property type="entry name" value="Sec23/Sec24 helical domain"/>
    <property type="match status" value="1"/>
</dbReference>
<dbReference type="InterPro" id="IPR012990">
    <property type="entry name" value="Beta-sandwich_Sec23_24"/>
</dbReference>
<evidence type="ECO:0000256" key="3">
    <source>
        <dbReference type="ARBA" id="ARBA00021212"/>
    </source>
</evidence>
<evidence type="ECO:0000256" key="4">
    <source>
        <dbReference type="ARBA" id="ARBA00023034"/>
    </source>
</evidence>
<keyword evidence="6" id="KW-0256">Endoplasmic reticulum</keyword>
<gene>
    <name evidence="13" type="ORF">F2Q69_00055118</name>
</gene>
<evidence type="ECO:0000256" key="7">
    <source>
        <dbReference type="SAM" id="Coils"/>
    </source>
</evidence>
<evidence type="ECO:0000256" key="8">
    <source>
        <dbReference type="SAM" id="MobiDB-lite"/>
    </source>
</evidence>
<dbReference type="SUPFAM" id="SSF82754">
    <property type="entry name" value="C-terminal, gelsolin-like domain of Sec23/24"/>
    <property type="match status" value="1"/>
</dbReference>
<dbReference type="InterPro" id="IPR037550">
    <property type="entry name" value="Sec23_C"/>
</dbReference>
<dbReference type="Pfam" id="PF08033">
    <property type="entry name" value="Sec23_BS"/>
    <property type="match status" value="1"/>
</dbReference>
<accession>A0A8S9MZG2</accession>
<evidence type="ECO:0000313" key="14">
    <source>
        <dbReference type="Proteomes" id="UP000712600"/>
    </source>
</evidence>
<feature type="region of interest" description="Disordered" evidence="8">
    <location>
        <begin position="54"/>
        <end position="168"/>
    </location>
</feature>
<dbReference type="InterPro" id="IPR036175">
    <property type="entry name" value="Sec23/24_helical_dom_sf"/>
</dbReference>
<keyword evidence="6" id="KW-0968">Cytoplasmic vesicle</keyword>
<dbReference type="FunFam" id="3.40.20.10:FF:000041">
    <property type="entry name" value="Protein transport protein SEC23"/>
    <property type="match status" value="1"/>
</dbReference>